<dbReference type="InterPro" id="IPR052159">
    <property type="entry name" value="Competence_DNA_uptake"/>
</dbReference>
<protein>
    <submittedName>
        <fullName evidence="3">Competence protein ComEC</fullName>
    </submittedName>
</protein>
<dbReference type="InterPro" id="IPR036866">
    <property type="entry name" value="RibonucZ/Hydroxyglut_hydro"/>
</dbReference>
<feature type="region of interest" description="Disordered" evidence="1">
    <location>
        <begin position="296"/>
        <end position="317"/>
    </location>
</feature>
<evidence type="ECO:0000313" key="3">
    <source>
        <dbReference type="EMBL" id="PWJ76011.1"/>
    </source>
</evidence>
<dbReference type="Pfam" id="PF00753">
    <property type="entry name" value="Lactamase_B"/>
    <property type="match status" value="1"/>
</dbReference>
<proteinExistence type="predicted"/>
<dbReference type="CDD" id="cd07731">
    <property type="entry name" value="ComA-like_MBL-fold"/>
    <property type="match status" value="1"/>
</dbReference>
<dbReference type="PANTHER" id="PTHR30619">
    <property type="entry name" value="DNA INTERNALIZATION/COMPETENCE PROTEIN COMEC/REC2"/>
    <property type="match status" value="1"/>
</dbReference>
<sequence>MKTRNRSVIIWMLSLILMVSGLVNVPAVTLNAADASDEAGVNLEVHFIDVGQADCILAKSGSSAMLIDAGNNDDADTIISYLEDQGIQNLEYVIGTHPHEDHIGSMDSVIEHFNVENVLMPDKAHTSKSFEDVLTAVDEKGLSVTIPEPGQKYELGSAVFTILAPNRDYGDELNDWSVGIRLVNGENSFIMCGDAEAEAEQDIIAGQPDIASNVYKVNHHGSDTSSTAEFLDAVNPEYAVISCGRDNSYGHPTPSTLEKLRDRNIQVFRTDEQGTVVAVSDGKEIVWGTSANTSMLQGKAEQGDGEGEAASSDDGSQATIVHITKTGEKYHSAGCQYLKKSDIEISLEDAKASGYTPCSKCSPPQ</sequence>
<reference evidence="3 4" key="1">
    <citation type="submission" date="2018-05" db="EMBL/GenBank/DDBJ databases">
        <authorList>
            <person name="Goeker M."/>
            <person name="Huntemann M."/>
            <person name="Clum A."/>
            <person name="Pillay M."/>
            <person name="Palaniappan K."/>
            <person name="Varghese N."/>
            <person name="Mikhailova N."/>
            <person name="Stamatis D."/>
            <person name="Reddy T."/>
            <person name="Daum C."/>
            <person name="Shapiro N."/>
            <person name="Ivanova N."/>
            <person name="Kyrpides N."/>
            <person name="Woyke T."/>
        </authorList>
    </citation>
    <scope>NUCLEOTIDE SEQUENCE [LARGE SCALE GENOMIC DNA]</scope>
    <source>
        <strain evidence="3 4">DSM 26524</strain>
    </source>
</reference>
<keyword evidence="4" id="KW-1185">Reference proteome</keyword>
<gene>
    <name evidence="3" type="ORF">C7383_10545</name>
</gene>
<dbReference type="AlphaFoldDB" id="A0AB73T4P7"/>
<name>A0AB73T4P7_9FIRM</name>
<dbReference type="Proteomes" id="UP000245412">
    <property type="component" value="Unassembled WGS sequence"/>
</dbReference>
<dbReference type="SMART" id="SM00849">
    <property type="entry name" value="Lactamase_B"/>
    <property type="match status" value="1"/>
</dbReference>
<organism evidence="3 4">
    <name type="scientific">Murimonas intestini</name>
    <dbReference type="NCBI Taxonomy" id="1337051"/>
    <lineage>
        <taxon>Bacteria</taxon>
        <taxon>Bacillati</taxon>
        <taxon>Bacillota</taxon>
        <taxon>Clostridia</taxon>
        <taxon>Lachnospirales</taxon>
        <taxon>Lachnospiraceae</taxon>
        <taxon>Murimonas</taxon>
    </lineage>
</organism>
<comment type="caution">
    <text evidence="3">The sequence shown here is derived from an EMBL/GenBank/DDBJ whole genome shotgun (WGS) entry which is preliminary data.</text>
</comment>
<accession>A0AB73T4P7</accession>
<dbReference type="InterPro" id="IPR001279">
    <property type="entry name" value="Metallo-B-lactamas"/>
</dbReference>
<dbReference type="EMBL" id="QGGY01000005">
    <property type="protein sequence ID" value="PWJ76011.1"/>
    <property type="molecule type" value="Genomic_DNA"/>
</dbReference>
<feature type="domain" description="Metallo-beta-lactamase" evidence="2">
    <location>
        <begin position="52"/>
        <end position="245"/>
    </location>
</feature>
<evidence type="ECO:0000259" key="2">
    <source>
        <dbReference type="SMART" id="SM00849"/>
    </source>
</evidence>
<evidence type="ECO:0000313" key="4">
    <source>
        <dbReference type="Proteomes" id="UP000245412"/>
    </source>
</evidence>
<evidence type="ECO:0000256" key="1">
    <source>
        <dbReference type="SAM" id="MobiDB-lite"/>
    </source>
</evidence>
<dbReference type="InterPro" id="IPR035681">
    <property type="entry name" value="ComA-like_MBL"/>
</dbReference>
<dbReference type="SUPFAM" id="SSF56281">
    <property type="entry name" value="Metallo-hydrolase/oxidoreductase"/>
    <property type="match status" value="1"/>
</dbReference>
<dbReference type="PANTHER" id="PTHR30619:SF7">
    <property type="entry name" value="BETA-LACTAMASE DOMAIN PROTEIN"/>
    <property type="match status" value="1"/>
</dbReference>
<dbReference type="Gene3D" id="3.60.15.10">
    <property type="entry name" value="Ribonuclease Z/Hydroxyacylglutathione hydrolase-like"/>
    <property type="match status" value="1"/>
</dbReference>
<dbReference type="RefSeq" id="WP_109626081.1">
    <property type="nucleotide sequence ID" value="NZ_JANKBI010000003.1"/>
</dbReference>